<proteinExistence type="predicted"/>
<protein>
    <submittedName>
        <fullName evidence="3">Uncharacterized protein</fullName>
    </submittedName>
</protein>
<evidence type="ECO:0000256" key="1">
    <source>
        <dbReference type="SAM" id="MobiDB-lite"/>
    </source>
</evidence>
<dbReference type="Proteomes" id="UP001168146">
    <property type="component" value="Unassembled WGS sequence"/>
</dbReference>
<dbReference type="STRING" id="329885.A0A4U0UNQ5"/>
<dbReference type="Proteomes" id="UP000310066">
    <property type="component" value="Unassembled WGS sequence"/>
</dbReference>
<dbReference type="PANTHER" id="PTHR38846">
    <property type="entry name" value="C3H1-TYPE DOMAIN-CONTAINING PROTEIN"/>
    <property type="match status" value="1"/>
</dbReference>
<dbReference type="OrthoDB" id="6105938at2759"/>
<name>A0A4U0UNQ5_9PEZI</name>
<gene>
    <name evidence="3" type="ORF">B0A54_10975</name>
    <name evidence="2" type="ORF">LTR82_006215</name>
</gene>
<feature type="region of interest" description="Disordered" evidence="1">
    <location>
        <begin position="145"/>
        <end position="165"/>
    </location>
</feature>
<evidence type="ECO:0000313" key="2">
    <source>
        <dbReference type="EMBL" id="KAK0322758.1"/>
    </source>
</evidence>
<accession>A0A4U0UNQ5</accession>
<dbReference type="AlphaFoldDB" id="A0A4U0UNQ5"/>
<organism evidence="3 4">
    <name type="scientific">Friedmanniomyces endolithicus</name>
    <dbReference type="NCBI Taxonomy" id="329885"/>
    <lineage>
        <taxon>Eukaryota</taxon>
        <taxon>Fungi</taxon>
        <taxon>Dikarya</taxon>
        <taxon>Ascomycota</taxon>
        <taxon>Pezizomycotina</taxon>
        <taxon>Dothideomycetes</taxon>
        <taxon>Dothideomycetidae</taxon>
        <taxon>Mycosphaerellales</taxon>
        <taxon>Teratosphaeriaceae</taxon>
        <taxon>Friedmanniomyces</taxon>
    </lineage>
</organism>
<reference evidence="3 4" key="1">
    <citation type="submission" date="2017-03" db="EMBL/GenBank/DDBJ databases">
        <title>Genomes of endolithic fungi from Antarctica.</title>
        <authorList>
            <person name="Coleine C."/>
            <person name="Masonjones S."/>
            <person name="Stajich J.E."/>
        </authorList>
    </citation>
    <scope>NUCLEOTIDE SEQUENCE [LARGE SCALE GENOMIC DNA]</scope>
    <source>
        <strain evidence="3 4">CCFEE 5311</strain>
    </source>
</reference>
<feature type="region of interest" description="Disordered" evidence="1">
    <location>
        <begin position="30"/>
        <end position="56"/>
    </location>
</feature>
<dbReference type="EMBL" id="NAJP01000052">
    <property type="protein sequence ID" value="TKA37390.1"/>
    <property type="molecule type" value="Genomic_DNA"/>
</dbReference>
<dbReference type="PANTHER" id="PTHR38846:SF1">
    <property type="entry name" value="C3H1-TYPE DOMAIN-CONTAINING PROTEIN"/>
    <property type="match status" value="1"/>
</dbReference>
<evidence type="ECO:0000313" key="3">
    <source>
        <dbReference type="EMBL" id="TKA37390.1"/>
    </source>
</evidence>
<evidence type="ECO:0000313" key="4">
    <source>
        <dbReference type="Proteomes" id="UP000310066"/>
    </source>
</evidence>
<dbReference type="EMBL" id="JASUXU010000015">
    <property type="protein sequence ID" value="KAK0322758.1"/>
    <property type="molecule type" value="Genomic_DNA"/>
</dbReference>
<comment type="caution">
    <text evidence="3">The sequence shown here is derived from an EMBL/GenBank/DDBJ whole genome shotgun (WGS) entry which is preliminary data.</text>
</comment>
<sequence>METQAPHTSAVGGGRAYINSCNLHELLTPLTINSSPTEKKQLPPAPGAGRRGPQTNAVSISEALGKLNINSSGAPWSSVLTSDSGNDEAGGAQLAHVKVKLPKKAARKAKAKAREGNNKAAEKAEKQAKAEAALQVKQEAQREAKVKRELKVKQEAQKKAKESTERKAERFDSIIEYFDETYESKPDRLAAWQLLCDHVGVESGSSIVKCKKAMKKACINILDFVRYQRGGPPFQRFPTVSALRRYTMKGRTFPLKLAKESPILSSMLLELRFM</sequence>
<reference evidence="2" key="2">
    <citation type="submission" date="2021-12" db="EMBL/GenBank/DDBJ databases">
        <title>Black yeast isolated from Biological Soil Crust.</title>
        <authorList>
            <person name="Kurbessoian T."/>
        </authorList>
    </citation>
    <scope>NUCLEOTIDE SEQUENCE</scope>
    <source>
        <strain evidence="2">CCFEE 5208</strain>
    </source>
</reference>